<dbReference type="Gene3D" id="2.60.40.10">
    <property type="entry name" value="Immunoglobulins"/>
    <property type="match status" value="1"/>
</dbReference>
<dbReference type="InterPro" id="IPR006047">
    <property type="entry name" value="GH13_cat_dom"/>
</dbReference>
<organism evidence="4 5">
    <name type="scientific">Roseateles amylovorans</name>
    <dbReference type="NCBI Taxonomy" id="2978473"/>
    <lineage>
        <taxon>Bacteria</taxon>
        <taxon>Pseudomonadati</taxon>
        <taxon>Pseudomonadota</taxon>
        <taxon>Betaproteobacteria</taxon>
        <taxon>Burkholderiales</taxon>
        <taxon>Sphaerotilaceae</taxon>
        <taxon>Roseateles</taxon>
    </lineage>
</organism>
<dbReference type="Proteomes" id="UP001064933">
    <property type="component" value="Chromosome"/>
</dbReference>
<keyword evidence="5" id="KW-1185">Reference proteome</keyword>
<dbReference type="SUPFAM" id="SSF51011">
    <property type="entry name" value="Glycosyl hydrolase domain"/>
    <property type="match status" value="1"/>
</dbReference>
<reference evidence="4" key="1">
    <citation type="submission" date="2022-10" db="EMBL/GenBank/DDBJ databases">
        <title>Characterization and whole genome sequencing of a new Roseateles species, isolated from fresh water.</title>
        <authorList>
            <person name="Guliayeva D.Y."/>
            <person name="Akhremchuk A.E."/>
            <person name="Sikolenko M.A."/>
            <person name="Valentovich L.N."/>
            <person name="Sidarenka A.V."/>
        </authorList>
    </citation>
    <scope>NUCLEOTIDE SEQUENCE</scope>
    <source>
        <strain evidence="4">BIM B-1768</strain>
    </source>
</reference>
<feature type="region of interest" description="Disordered" evidence="2">
    <location>
        <begin position="575"/>
        <end position="596"/>
    </location>
</feature>
<dbReference type="EMBL" id="CP104562">
    <property type="protein sequence ID" value="UXH76345.1"/>
    <property type="molecule type" value="Genomic_DNA"/>
</dbReference>
<dbReference type="CDD" id="cd11341">
    <property type="entry name" value="AmyAc_Pullulanase_LD-like"/>
    <property type="match status" value="1"/>
</dbReference>
<comment type="similarity">
    <text evidence="1">Belongs to the glycosyl hydrolase 13 family.</text>
</comment>
<evidence type="ECO:0000313" key="4">
    <source>
        <dbReference type="EMBL" id="UXH76345.1"/>
    </source>
</evidence>
<dbReference type="InterPro" id="IPR004193">
    <property type="entry name" value="Glyco_hydro_13_N"/>
</dbReference>
<dbReference type="Gene3D" id="3.20.20.80">
    <property type="entry name" value="Glycosidases"/>
    <property type="match status" value="1"/>
</dbReference>
<dbReference type="InterPro" id="IPR013780">
    <property type="entry name" value="Glyco_hydro_b"/>
</dbReference>
<evidence type="ECO:0000256" key="2">
    <source>
        <dbReference type="SAM" id="MobiDB-lite"/>
    </source>
</evidence>
<dbReference type="Pfam" id="PF17967">
    <property type="entry name" value="Pullulanase_N2"/>
    <property type="match status" value="1"/>
</dbReference>
<dbReference type="Pfam" id="PF02922">
    <property type="entry name" value="CBM_48"/>
    <property type="match status" value="1"/>
</dbReference>
<name>A0ABY6AU84_9BURK</name>
<evidence type="ECO:0000256" key="1">
    <source>
        <dbReference type="ARBA" id="ARBA00008061"/>
    </source>
</evidence>
<dbReference type="InterPro" id="IPR013783">
    <property type="entry name" value="Ig-like_fold"/>
</dbReference>
<dbReference type="InterPro" id="IPR014756">
    <property type="entry name" value="Ig_E-set"/>
</dbReference>
<protein>
    <submittedName>
        <fullName evidence="4">DUF3372 domain-containing protein</fullName>
    </submittedName>
</protein>
<dbReference type="SUPFAM" id="SSF81296">
    <property type="entry name" value="E set domains"/>
    <property type="match status" value="2"/>
</dbReference>
<accession>A0ABY6AU84</accession>
<dbReference type="InterPro" id="IPR017853">
    <property type="entry name" value="GH"/>
</dbReference>
<dbReference type="RefSeq" id="WP_261756075.1">
    <property type="nucleotide sequence ID" value="NZ_CP104562.2"/>
</dbReference>
<evidence type="ECO:0000259" key="3">
    <source>
        <dbReference type="SMART" id="SM00642"/>
    </source>
</evidence>
<feature type="domain" description="Glycosyl hydrolase family 13 catalytic" evidence="3">
    <location>
        <begin position="391"/>
        <end position="746"/>
    </location>
</feature>
<dbReference type="SUPFAM" id="SSF51445">
    <property type="entry name" value="(Trans)glycosidases"/>
    <property type="match status" value="1"/>
</dbReference>
<dbReference type="Gene3D" id="2.60.40.1180">
    <property type="entry name" value="Golgi alpha-mannosidase II"/>
    <property type="match status" value="1"/>
</dbReference>
<dbReference type="CDD" id="cd02860">
    <property type="entry name" value="E_set_Pullulanase"/>
    <property type="match status" value="1"/>
</dbReference>
<dbReference type="Gene3D" id="2.60.40.1130">
    <property type="entry name" value="Rab geranylgeranyltransferase alpha-subunit, insert domain"/>
    <property type="match status" value="1"/>
</dbReference>
<dbReference type="SMART" id="SM00642">
    <property type="entry name" value="Aamy"/>
    <property type="match status" value="1"/>
</dbReference>
<dbReference type="InterPro" id="IPR040671">
    <property type="entry name" value="Pullulanase_N2"/>
</dbReference>
<sequence length="908" mass="99493">MTRDACEASEAMVLNPVSPTLTSAQASRALTQAVWLTADRLRWPAQALADGQQARLYHSRAGRLSIEEGRITGADASMTLTPSREPLPPEIERQGAYLGAALDLALDLAAGDGRGAAGADEADEAARRRWLEQVHVGQSLIAIEDAQGRLQRWSGLQSARALDVLYAAAEADDALGVGVHPAGAQFRLWAPTAAQVALCVYPDAERAAQMVLPMQRDDRTGVWSVQAAGVRRGAYYRYLVDVFVPTLGWVRNAVTDPYAISLSADSRRSYVANLSDASLQPAGWRESRIPDRVKSPTDMVVYELHVRDFSREDDTVPPTLRGKYLAFSLPDSLGMRRLKALSDAGLTDVHLLPIFDLATVPEQGCVVPTVPVAAPDGEAQRAAVTAVAAQDCFNWGYDPWHFSAPEGSLATRADDGAVRIRELRRMVMGLHRAGLRVGMDVVYNHTTASGQQPRSVLDRIVPGYYQRLDVQGRVERSTCCDNTATEHRMMGKLLIDSVMLWAREYKIASFRFDLMAHQPREVMERLQSRLKRALGREVQLIGEGWNFGEVADGARFVQASQLSLNGTSIGTFSDRGRDAVRGGSAGDDAKTSMQRPGFLIPAPAGDAARQDEQRRQADLLRLAMAGTLRDFAFENLDGQVRTGAQMAYGNQPAGYASRPAEVVNYVENHDNQTLFDALVLKLPRTTSIEDRARTQVLALAINAFSQGVAYFHAGGEMLRSKSMDRNSYDSGDWFNRLDWTGRDNGFGLGLPPQADPGGDDEWLRPLLVERSIKPGPAAVDWTRRVFLDLLRIRASTPLFRLTDAGEVQRRLRFYNTGPSQQAGLVVGRLDGRGRPDAVFDRVLYLVNANDAPTSVTVAEESGRAWRLHPAQRGARAADRRVAQGARVDGVTGKFEVPARSAVVFVVER</sequence>
<dbReference type="InterPro" id="IPR024561">
    <property type="entry name" value="Pullul_strch_C"/>
</dbReference>
<dbReference type="PANTHER" id="PTHR43002">
    <property type="entry name" value="GLYCOGEN DEBRANCHING ENZYME"/>
    <property type="match status" value="1"/>
</dbReference>
<evidence type="ECO:0000313" key="5">
    <source>
        <dbReference type="Proteomes" id="UP001064933"/>
    </source>
</evidence>
<gene>
    <name evidence="4" type="ORF">N4261_14880</name>
</gene>
<proteinExistence type="inferred from homology"/>
<dbReference type="Pfam" id="PF11852">
    <property type="entry name" value="Pullul_strch_C"/>
    <property type="match status" value="1"/>
</dbReference>